<dbReference type="Pfam" id="PF02518">
    <property type="entry name" value="HATPase_c"/>
    <property type="match status" value="1"/>
</dbReference>
<dbReference type="PRINTS" id="PR00344">
    <property type="entry name" value="BCTRLSENSOR"/>
</dbReference>
<dbReference type="InterPro" id="IPR036097">
    <property type="entry name" value="HisK_dim/P_sf"/>
</dbReference>
<sequence length="529" mass="58808">MAEAKAVSVSSLPPDLLGSLVDGASESIIVRDLEGRILLWNKASEALYGFPRDVMLGRHLHDGLNTHHPRTLARLERVVLEQGHWEGELRRTTASGEEKHVEVRWTVQPGPDGAPLRILEYGRDVTRLSDEVRASEARYRNLFEAMSTALFQMDTTRQRQLFADLEARGITDMAAYLEEEPGFLAAYMDAMFVSEVNEAAVRIMGARERSELIGQPVSRFWPPSSHPVVRRSLISSFQQSVTFEEETVNCRLDGSEIHTLFTLDASPELRARNMVLVGLTDLTERVKAQKALRQLQSEFAHASRLSMLGELTASIAHEVNQPLAAIAANGAAGARWLSRPQPDLDEVRAIHAHMVSDARRAADIIARIRAMASNKASERQRLSPNQVVEEAVAFLHHEIVAHEVDVRLVLSSGLPDIEADRVQLQQTVVNLALNAMQEMKRAHCARPRLDLMTLASNGELRCSIEDSGPGFPPEHHERLFQSFFTTKETGLGMGLAICRNIIEAHGGRIWAENLPTGGARFVFTVPFAR</sequence>
<dbReference type="EC" id="2.7.13.3" evidence="2"/>
<evidence type="ECO:0000256" key="6">
    <source>
        <dbReference type="ARBA" id="ARBA00022777"/>
    </source>
</evidence>
<evidence type="ECO:0000259" key="9">
    <source>
        <dbReference type="PROSITE" id="PS50109"/>
    </source>
</evidence>
<dbReference type="InterPro" id="IPR005467">
    <property type="entry name" value="His_kinase_dom"/>
</dbReference>
<dbReference type="InterPro" id="IPR013656">
    <property type="entry name" value="PAS_4"/>
</dbReference>
<gene>
    <name evidence="11" type="ORF">JY651_35475</name>
</gene>
<dbReference type="InterPro" id="IPR004358">
    <property type="entry name" value="Sig_transdc_His_kin-like_C"/>
</dbReference>
<accession>A0ABX7NSX6</accession>
<keyword evidence="3" id="KW-0597">Phosphoprotein</keyword>
<dbReference type="InterPro" id="IPR003661">
    <property type="entry name" value="HisK_dim/P_dom"/>
</dbReference>
<dbReference type="Gene3D" id="3.30.565.10">
    <property type="entry name" value="Histidine kinase-like ATPase, C-terminal domain"/>
    <property type="match status" value="1"/>
</dbReference>
<protein>
    <recommendedName>
        <fullName evidence="2">histidine kinase</fullName>
        <ecNumber evidence="2">2.7.13.3</ecNumber>
    </recommendedName>
</protein>
<evidence type="ECO:0000256" key="5">
    <source>
        <dbReference type="ARBA" id="ARBA00022741"/>
    </source>
</evidence>
<dbReference type="SMART" id="SM00388">
    <property type="entry name" value="HisKA"/>
    <property type="match status" value="1"/>
</dbReference>
<evidence type="ECO:0000256" key="1">
    <source>
        <dbReference type="ARBA" id="ARBA00000085"/>
    </source>
</evidence>
<evidence type="ECO:0000313" key="12">
    <source>
        <dbReference type="Proteomes" id="UP000662747"/>
    </source>
</evidence>
<dbReference type="Pfam" id="PF13426">
    <property type="entry name" value="PAS_9"/>
    <property type="match status" value="1"/>
</dbReference>
<dbReference type="PANTHER" id="PTHR43065:SF10">
    <property type="entry name" value="PEROXIDE STRESS-ACTIVATED HISTIDINE KINASE MAK3"/>
    <property type="match status" value="1"/>
</dbReference>
<dbReference type="SMART" id="SM00387">
    <property type="entry name" value="HATPase_c"/>
    <property type="match status" value="1"/>
</dbReference>
<dbReference type="SUPFAM" id="SSF55785">
    <property type="entry name" value="PYP-like sensor domain (PAS domain)"/>
    <property type="match status" value="2"/>
</dbReference>
<dbReference type="PANTHER" id="PTHR43065">
    <property type="entry name" value="SENSOR HISTIDINE KINASE"/>
    <property type="match status" value="1"/>
</dbReference>
<keyword evidence="12" id="KW-1185">Reference proteome</keyword>
<keyword evidence="4" id="KW-0808">Transferase</keyword>
<dbReference type="Proteomes" id="UP000662747">
    <property type="component" value="Chromosome"/>
</dbReference>
<feature type="domain" description="Histidine kinase" evidence="9">
    <location>
        <begin position="314"/>
        <end position="529"/>
    </location>
</feature>
<evidence type="ECO:0000313" key="11">
    <source>
        <dbReference type="EMBL" id="QSQ20509.1"/>
    </source>
</evidence>
<keyword evidence="5" id="KW-0547">Nucleotide-binding</keyword>
<dbReference type="EMBL" id="CP071090">
    <property type="protein sequence ID" value="QSQ20509.1"/>
    <property type="molecule type" value="Genomic_DNA"/>
</dbReference>
<dbReference type="Gene3D" id="1.10.287.130">
    <property type="match status" value="1"/>
</dbReference>
<evidence type="ECO:0000256" key="7">
    <source>
        <dbReference type="ARBA" id="ARBA00022840"/>
    </source>
</evidence>
<dbReference type="CDD" id="cd00130">
    <property type="entry name" value="PAS"/>
    <property type="match status" value="2"/>
</dbReference>
<dbReference type="InterPro" id="IPR035965">
    <property type="entry name" value="PAS-like_dom_sf"/>
</dbReference>
<name>A0ABX7NSX6_9BACT</name>
<dbReference type="Pfam" id="PF08448">
    <property type="entry name" value="PAS_4"/>
    <property type="match status" value="1"/>
</dbReference>
<dbReference type="PROSITE" id="PS50112">
    <property type="entry name" value="PAS"/>
    <property type="match status" value="1"/>
</dbReference>
<dbReference type="InterPro" id="IPR000014">
    <property type="entry name" value="PAS"/>
</dbReference>
<dbReference type="InterPro" id="IPR036890">
    <property type="entry name" value="HATPase_C_sf"/>
</dbReference>
<dbReference type="SUPFAM" id="SSF55874">
    <property type="entry name" value="ATPase domain of HSP90 chaperone/DNA topoisomerase II/histidine kinase"/>
    <property type="match status" value="1"/>
</dbReference>
<dbReference type="SMART" id="SM00091">
    <property type="entry name" value="PAS"/>
    <property type="match status" value="2"/>
</dbReference>
<evidence type="ECO:0000256" key="3">
    <source>
        <dbReference type="ARBA" id="ARBA00022553"/>
    </source>
</evidence>
<reference evidence="11 12" key="1">
    <citation type="submission" date="2021-02" db="EMBL/GenBank/DDBJ databases">
        <title>De Novo genome assembly of isolated myxobacteria.</title>
        <authorList>
            <person name="Stevens D.C."/>
        </authorList>
    </citation>
    <scope>NUCLEOTIDE SEQUENCE [LARGE SCALE GENOMIC DNA]</scope>
    <source>
        <strain evidence="12">SCPEA02</strain>
    </source>
</reference>
<comment type="catalytic activity">
    <reaction evidence="1">
        <text>ATP + protein L-histidine = ADP + protein N-phospho-L-histidine.</text>
        <dbReference type="EC" id="2.7.13.3"/>
    </reaction>
</comment>
<dbReference type="InterPro" id="IPR003594">
    <property type="entry name" value="HATPase_dom"/>
</dbReference>
<evidence type="ECO:0000256" key="4">
    <source>
        <dbReference type="ARBA" id="ARBA00022679"/>
    </source>
</evidence>
<evidence type="ECO:0000256" key="2">
    <source>
        <dbReference type="ARBA" id="ARBA00012438"/>
    </source>
</evidence>
<organism evidence="11 12">
    <name type="scientific">Pyxidicoccus parkwayensis</name>
    <dbReference type="NCBI Taxonomy" id="2813578"/>
    <lineage>
        <taxon>Bacteria</taxon>
        <taxon>Pseudomonadati</taxon>
        <taxon>Myxococcota</taxon>
        <taxon>Myxococcia</taxon>
        <taxon>Myxococcales</taxon>
        <taxon>Cystobacterineae</taxon>
        <taxon>Myxococcaceae</taxon>
        <taxon>Pyxidicoccus</taxon>
    </lineage>
</organism>
<dbReference type="Gene3D" id="3.30.450.20">
    <property type="entry name" value="PAS domain"/>
    <property type="match status" value="2"/>
</dbReference>
<feature type="domain" description="PAS" evidence="10">
    <location>
        <begin position="13"/>
        <end position="82"/>
    </location>
</feature>
<keyword evidence="6" id="KW-0418">Kinase</keyword>
<evidence type="ECO:0000256" key="8">
    <source>
        <dbReference type="ARBA" id="ARBA00023012"/>
    </source>
</evidence>
<evidence type="ECO:0000259" key="10">
    <source>
        <dbReference type="PROSITE" id="PS50112"/>
    </source>
</evidence>
<dbReference type="SUPFAM" id="SSF47384">
    <property type="entry name" value="Homodimeric domain of signal transducing histidine kinase"/>
    <property type="match status" value="1"/>
</dbReference>
<dbReference type="Pfam" id="PF00512">
    <property type="entry name" value="HisKA"/>
    <property type="match status" value="1"/>
</dbReference>
<dbReference type="NCBIfam" id="TIGR00229">
    <property type="entry name" value="sensory_box"/>
    <property type="match status" value="2"/>
</dbReference>
<keyword evidence="8" id="KW-0902">Two-component regulatory system</keyword>
<keyword evidence="7" id="KW-0067">ATP-binding</keyword>
<dbReference type="RefSeq" id="WP_206722089.1">
    <property type="nucleotide sequence ID" value="NZ_CP071090.1"/>
</dbReference>
<proteinExistence type="predicted"/>
<dbReference type="PROSITE" id="PS50109">
    <property type="entry name" value="HIS_KIN"/>
    <property type="match status" value="1"/>
</dbReference>